<dbReference type="EMBL" id="FUYJ01000003">
    <property type="protein sequence ID" value="SKA99095.1"/>
    <property type="molecule type" value="Genomic_DNA"/>
</dbReference>
<organism evidence="1 2">
    <name type="scientific">Sporosarcina newyorkensis</name>
    <dbReference type="NCBI Taxonomy" id="759851"/>
    <lineage>
        <taxon>Bacteria</taxon>
        <taxon>Bacillati</taxon>
        <taxon>Bacillota</taxon>
        <taxon>Bacilli</taxon>
        <taxon>Bacillales</taxon>
        <taxon>Caryophanaceae</taxon>
        <taxon>Sporosarcina</taxon>
    </lineage>
</organism>
<accession>A0A1T4YCV7</accession>
<name>A0A1T4YCV7_9BACL</name>
<evidence type="ECO:0000313" key="2">
    <source>
        <dbReference type="Proteomes" id="UP000190042"/>
    </source>
</evidence>
<reference evidence="2" key="1">
    <citation type="submission" date="2017-02" db="EMBL/GenBank/DDBJ databases">
        <authorList>
            <person name="Varghese N."/>
            <person name="Submissions S."/>
        </authorList>
    </citation>
    <scope>NUCLEOTIDE SEQUENCE [LARGE SCALE GENOMIC DNA]</scope>
    <source>
        <strain evidence="2">DSM 23966</strain>
    </source>
</reference>
<proteinExistence type="predicted"/>
<evidence type="ECO:0000313" key="1">
    <source>
        <dbReference type="EMBL" id="SKA99095.1"/>
    </source>
</evidence>
<dbReference type="AlphaFoldDB" id="A0A1T4YCV7"/>
<sequence length="207" mass="22644">MLIFGNYKNLPKKAAEEYRNIPRCFHSIFKMRYSSVIPYACLFLRIIQKPASINTKPAASETIGYASPVCGRFFPPATLATSFLSEMLAEPMSDGFFVLSGLFKLPELPGVLGLLALFESSGLPGIPGSSGLLGSSGLPGVPVLSDYSECIPLVRCLPIHQTNSTLQLYLYKIINNKFNTAMCRLVLLAQSAGRTVASFKQCTRDEY</sequence>
<protein>
    <submittedName>
        <fullName evidence="1">Uncharacterized protein</fullName>
    </submittedName>
</protein>
<keyword evidence="2" id="KW-1185">Reference proteome</keyword>
<gene>
    <name evidence="1" type="ORF">SAMN04244570_2264</name>
</gene>
<dbReference type="Proteomes" id="UP000190042">
    <property type="component" value="Unassembled WGS sequence"/>
</dbReference>